<evidence type="ECO:0000256" key="4">
    <source>
        <dbReference type="ARBA" id="ARBA00023172"/>
    </source>
</evidence>
<sequence length="287" mass="31407">MNQTYKATGINLKAVPLGETDRLLTILTPDVGLVRAVAPGARKHQSRLGGRSGLFVINQVLVVKGKHLDKLIQADTLRTFPGLSQHLGRLTASQYLAEVVLLMALSDCPQGELFQVFVEHLERLETAAPEALLAALCHGLYHLLALAGVAPEVHHCTRSRRAIVPDLLDPAWQVEFSAEAGGLVQATGERNFKENQGRYGHKRPTMLTATDVALLQQLSKPEILSTVAIRGAIAAKAALAQPLEMGIAAKNQQLWSRVERLLREYTQDYFERPIRSATLVDVCFATV</sequence>
<keyword evidence="4 7" id="KW-0233">DNA recombination</keyword>
<reference evidence="9 10" key="2">
    <citation type="submission" date="2018-06" db="EMBL/GenBank/DDBJ databases">
        <title>Metagenomic assembly of (sub)arctic Cyanobacteria and their associated microbiome from non-axenic cultures.</title>
        <authorList>
            <person name="Baurain D."/>
        </authorList>
    </citation>
    <scope>NUCLEOTIDE SEQUENCE [LARGE SCALE GENOMIC DNA]</scope>
    <source>
        <strain evidence="9">ULC041bin1</strain>
    </source>
</reference>
<dbReference type="SUPFAM" id="SSF57863">
    <property type="entry name" value="ArfGap/RecO-like zinc finger"/>
    <property type="match status" value="1"/>
</dbReference>
<dbReference type="HAMAP" id="MF_00201">
    <property type="entry name" value="RecO"/>
    <property type="match status" value="1"/>
</dbReference>
<evidence type="ECO:0000256" key="3">
    <source>
        <dbReference type="ARBA" id="ARBA00022763"/>
    </source>
</evidence>
<dbReference type="InterPro" id="IPR012340">
    <property type="entry name" value="NA-bd_OB-fold"/>
</dbReference>
<dbReference type="InterPro" id="IPR042242">
    <property type="entry name" value="RecO_C"/>
</dbReference>
<evidence type="ECO:0000259" key="8">
    <source>
        <dbReference type="Pfam" id="PF11967"/>
    </source>
</evidence>
<dbReference type="Proteomes" id="UP000249081">
    <property type="component" value="Unassembled WGS sequence"/>
</dbReference>
<dbReference type="PANTHER" id="PTHR33991:SF1">
    <property type="entry name" value="DNA REPAIR PROTEIN RECO"/>
    <property type="match status" value="1"/>
</dbReference>
<dbReference type="PANTHER" id="PTHR33991">
    <property type="entry name" value="DNA REPAIR PROTEIN RECO"/>
    <property type="match status" value="1"/>
</dbReference>
<comment type="function">
    <text evidence="7">Involved in DNA repair and RecF pathway recombination.</text>
</comment>
<name>A0A2W4YM58_9CYAN</name>
<dbReference type="GO" id="GO:0043590">
    <property type="term" value="C:bacterial nucleoid"/>
    <property type="evidence" value="ECO:0007669"/>
    <property type="project" value="TreeGrafter"/>
</dbReference>
<organism evidence="9 10">
    <name type="scientific">Shackletoniella antarctica</name>
    <dbReference type="NCBI Taxonomy" id="268115"/>
    <lineage>
        <taxon>Bacteria</taxon>
        <taxon>Bacillati</taxon>
        <taxon>Cyanobacteriota</taxon>
        <taxon>Cyanophyceae</taxon>
        <taxon>Oculatellales</taxon>
        <taxon>Oculatellaceae</taxon>
        <taxon>Shackletoniella</taxon>
    </lineage>
</organism>
<dbReference type="NCBIfam" id="TIGR00613">
    <property type="entry name" value="reco"/>
    <property type="match status" value="1"/>
</dbReference>
<feature type="domain" description="DNA replication/recombination mediator RecO N-terminal" evidence="8">
    <location>
        <begin position="1"/>
        <end position="80"/>
    </location>
</feature>
<comment type="caution">
    <text evidence="9">The sequence shown here is derived from an EMBL/GenBank/DDBJ whole genome shotgun (WGS) entry which is preliminary data.</text>
</comment>
<accession>A0A2W4YM58</accession>
<dbReference type="AlphaFoldDB" id="A0A2W4YM58"/>
<dbReference type="GO" id="GO:0006310">
    <property type="term" value="P:DNA recombination"/>
    <property type="evidence" value="ECO:0007669"/>
    <property type="project" value="UniProtKB-UniRule"/>
</dbReference>
<dbReference type="Gene3D" id="2.40.50.140">
    <property type="entry name" value="Nucleic acid-binding proteins"/>
    <property type="match status" value="1"/>
</dbReference>
<dbReference type="Gene3D" id="1.20.1440.120">
    <property type="entry name" value="Recombination protein O, C-terminal domain"/>
    <property type="match status" value="1"/>
</dbReference>
<dbReference type="InterPro" id="IPR037278">
    <property type="entry name" value="ARFGAP/RecO"/>
</dbReference>
<protein>
    <recommendedName>
        <fullName evidence="2 7">DNA repair protein RecO</fullName>
    </recommendedName>
    <alternativeName>
        <fullName evidence="6 7">Recombination protein O</fullName>
    </alternativeName>
</protein>
<evidence type="ECO:0000256" key="5">
    <source>
        <dbReference type="ARBA" id="ARBA00023204"/>
    </source>
</evidence>
<keyword evidence="5 7" id="KW-0234">DNA repair</keyword>
<evidence type="ECO:0000256" key="2">
    <source>
        <dbReference type="ARBA" id="ARBA00021310"/>
    </source>
</evidence>
<dbReference type="GO" id="GO:0006302">
    <property type="term" value="P:double-strand break repair"/>
    <property type="evidence" value="ECO:0007669"/>
    <property type="project" value="TreeGrafter"/>
</dbReference>
<keyword evidence="3 7" id="KW-0227">DNA damage</keyword>
<gene>
    <name evidence="7" type="primary">recO</name>
    <name evidence="9" type="ORF">DCF17_04505</name>
</gene>
<evidence type="ECO:0000256" key="7">
    <source>
        <dbReference type="HAMAP-Rule" id="MF_00201"/>
    </source>
</evidence>
<dbReference type="InterPro" id="IPR003717">
    <property type="entry name" value="RecO"/>
</dbReference>
<dbReference type="InterPro" id="IPR022572">
    <property type="entry name" value="DNA_rep/recomb_RecO_N"/>
</dbReference>
<evidence type="ECO:0000256" key="1">
    <source>
        <dbReference type="ARBA" id="ARBA00007452"/>
    </source>
</evidence>
<evidence type="ECO:0000313" key="10">
    <source>
        <dbReference type="Proteomes" id="UP000249081"/>
    </source>
</evidence>
<dbReference type="Pfam" id="PF11967">
    <property type="entry name" value="RecO_N"/>
    <property type="match status" value="1"/>
</dbReference>
<evidence type="ECO:0000313" key="9">
    <source>
        <dbReference type="EMBL" id="PZO44048.1"/>
    </source>
</evidence>
<evidence type="ECO:0000256" key="6">
    <source>
        <dbReference type="ARBA" id="ARBA00033409"/>
    </source>
</evidence>
<dbReference type="SUPFAM" id="SSF50249">
    <property type="entry name" value="Nucleic acid-binding proteins"/>
    <property type="match status" value="1"/>
</dbReference>
<comment type="similarity">
    <text evidence="1 7">Belongs to the RecO family.</text>
</comment>
<dbReference type="EMBL" id="QBMN01000020">
    <property type="protein sequence ID" value="PZO44048.1"/>
    <property type="molecule type" value="Genomic_DNA"/>
</dbReference>
<dbReference type="Pfam" id="PF02565">
    <property type="entry name" value="RecO_C"/>
    <property type="match status" value="1"/>
</dbReference>
<reference evidence="10" key="1">
    <citation type="submission" date="2018-04" db="EMBL/GenBank/DDBJ databases">
        <authorList>
            <person name="Cornet L."/>
        </authorList>
    </citation>
    <scope>NUCLEOTIDE SEQUENCE [LARGE SCALE GENOMIC DNA]</scope>
</reference>
<proteinExistence type="inferred from homology"/>